<organism evidence="2 3">
    <name type="scientific">Amniculicola lignicola CBS 123094</name>
    <dbReference type="NCBI Taxonomy" id="1392246"/>
    <lineage>
        <taxon>Eukaryota</taxon>
        <taxon>Fungi</taxon>
        <taxon>Dikarya</taxon>
        <taxon>Ascomycota</taxon>
        <taxon>Pezizomycotina</taxon>
        <taxon>Dothideomycetes</taxon>
        <taxon>Pleosporomycetidae</taxon>
        <taxon>Pleosporales</taxon>
        <taxon>Amniculicolaceae</taxon>
        <taxon>Amniculicola</taxon>
    </lineage>
</organism>
<feature type="chain" id="PRO_5025559975" evidence="1">
    <location>
        <begin position="25"/>
        <end position="137"/>
    </location>
</feature>
<sequence length="137" mass="14207">MLTLSKFTALAVLLLSPTLATVEAGCDCFTATSYISADACAFNPRPCIVPLCLFISTTTIPGSHPKCPKTPTVTSTIPCATACPRGCGTYTTTETASAACLTTGAPPKQTKSATATITRIVPTVGPYPTKFPSRWEA</sequence>
<proteinExistence type="predicted"/>
<dbReference type="EMBL" id="ML977832">
    <property type="protein sequence ID" value="KAF1992716.1"/>
    <property type="molecule type" value="Genomic_DNA"/>
</dbReference>
<dbReference type="AlphaFoldDB" id="A0A6A5W518"/>
<dbReference type="OrthoDB" id="3795582at2759"/>
<evidence type="ECO:0000313" key="2">
    <source>
        <dbReference type="EMBL" id="KAF1992716.1"/>
    </source>
</evidence>
<evidence type="ECO:0000256" key="1">
    <source>
        <dbReference type="SAM" id="SignalP"/>
    </source>
</evidence>
<protein>
    <submittedName>
        <fullName evidence="2">Uncharacterized protein</fullName>
    </submittedName>
</protein>
<reference evidence="2" key="1">
    <citation type="journal article" date="2020" name="Stud. Mycol.">
        <title>101 Dothideomycetes genomes: a test case for predicting lifestyles and emergence of pathogens.</title>
        <authorList>
            <person name="Haridas S."/>
            <person name="Albert R."/>
            <person name="Binder M."/>
            <person name="Bloem J."/>
            <person name="Labutti K."/>
            <person name="Salamov A."/>
            <person name="Andreopoulos B."/>
            <person name="Baker S."/>
            <person name="Barry K."/>
            <person name="Bills G."/>
            <person name="Bluhm B."/>
            <person name="Cannon C."/>
            <person name="Castanera R."/>
            <person name="Culley D."/>
            <person name="Daum C."/>
            <person name="Ezra D."/>
            <person name="Gonzalez J."/>
            <person name="Henrissat B."/>
            <person name="Kuo A."/>
            <person name="Liang C."/>
            <person name="Lipzen A."/>
            <person name="Lutzoni F."/>
            <person name="Magnuson J."/>
            <person name="Mondo S."/>
            <person name="Nolan M."/>
            <person name="Ohm R."/>
            <person name="Pangilinan J."/>
            <person name="Park H.-J."/>
            <person name="Ramirez L."/>
            <person name="Alfaro M."/>
            <person name="Sun H."/>
            <person name="Tritt A."/>
            <person name="Yoshinaga Y."/>
            <person name="Zwiers L.-H."/>
            <person name="Turgeon B."/>
            <person name="Goodwin S."/>
            <person name="Spatafora J."/>
            <person name="Crous P."/>
            <person name="Grigoriev I."/>
        </authorList>
    </citation>
    <scope>NUCLEOTIDE SEQUENCE</scope>
    <source>
        <strain evidence="2">CBS 123094</strain>
    </source>
</reference>
<keyword evidence="1" id="KW-0732">Signal</keyword>
<dbReference type="Proteomes" id="UP000799779">
    <property type="component" value="Unassembled WGS sequence"/>
</dbReference>
<feature type="signal peptide" evidence="1">
    <location>
        <begin position="1"/>
        <end position="24"/>
    </location>
</feature>
<name>A0A6A5W518_9PLEO</name>
<keyword evidence="3" id="KW-1185">Reference proteome</keyword>
<gene>
    <name evidence="2" type="ORF">P154DRAFT_167657</name>
</gene>
<accession>A0A6A5W518</accession>
<evidence type="ECO:0000313" key="3">
    <source>
        <dbReference type="Proteomes" id="UP000799779"/>
    </source>
</evidence>